<feature type="transmembrane region" description="Helical" evidence="5">
    <location>
        <begin position="80"/>
        <end position="97"/>
    </location>
</feature>
<dbReference type="InterPro" id="IPR036259">
    <property type="entry name" value="MFS_trans_sf"/>
</dbReference>
<dbReference type="Proteomes" id="UP001500957">
    <property type="component" value="Unassembled WGS sequence"/>
</dbReference>
<dbReference type="Gene3D" id="1.20.1250.20">
    <property type="entry name" value="MFS general substrate transporter like domains"/>
    <property type="match status" value="1"/>
</dbReference>
<feature type="transmembrane region" description="Helical" evidence="5">
    <location>
        <begin position="50"/>
        <end position="68"/>
    </location>
</feature>
<dbReference type="Pfam" id="PF07690">
    <property type="entry name" value="MFS_1"/>
    <property type="match status" value="1"/>
</dbReference>
<feature type="transmembrane region" description="Helical" evidence="5">
    <location>
        <begin position="331"/>
        <end position="350"/>
    </location>
</feature>
<keyword evidence="2 5" id="KW-0812">Transmembrane</keyword>
<feature type="transmembrane region" description="Helical" evidence="5">
    <location>
        <begin position="138"/>
        <end position="160"/>
    </location>
</feature>
<keyword evidence="3 5" id="KW-1133">Transmembrane helix</keyword>
<keyword evidence="8" id="KW-1185">Reference proteome</keyword>
<evidence type="ECO:0000256" key="1">
    <source>
        <dbReference type="ARBA" id="ARBA00004651"/>
    </source>
</evidence>
<accession>A0ABN1HA48</accession>
<evidence type="ECO:0000313" key="8">
    <source>
        <dbReference type="Proteomes" id="UP001500957"/>
    </source>
</evidence>
<comment type="caution">
    <text evidence="7">The sequence shown here is derived from an EMBL/GenBank/DDBJ whole genome shotgun (WGS) entry which is preliminary data.</text>
</comment>
<feature type="transmembrane region" description="Helical" evidence="5">
    <location>
        <begin position="229"/>
        <end position="246"/>
    </location>
</feature>
<comment type="subcellular location">
    <subcellularLocation>
        <location evidence="1">Cell membrane</location>
        <topology evidence="1">Multi-pass membrane protein</topology>
    </subcellularLocation>
</comment>
<feature type="transmembrane region" description="Helical" evidence="5">
    <location>
        <begin position="12"/>
        <end position="30"/>
    </location>
</feature>
<sequence length="508" mass="51781">MHRAEIRPRSPIIGLAVICGALAMVMGSMTSLNTALPEIGRATGATQGQLTWVIDSYTVVFAGLLLPCGALGDRYGRRRALMAGLVVFSLACLLGPLGENPNVLIASRALAGVGAALVMPATLSLITTTMRGAAQERAVAVWVTTATLGGALGLAFGGLILEFADWPAILYVSAAAALLTTLAGPLIDESRDDERRRFDSFGAVTSAAAIGLVVFGINEAPSHGWDSAVFLGCVASGVACAVLFGVSQVRRAHPLLDIRIFRSRRVLAGSVSLVVLFAMLFGFFFLVVQYLQLIEGRSPLDAGLMLLPAALTILPFALAGPPLVERFGLRVVSVVGFVPLTTGFLLLTQLEKGDTVLFQTGLLSIGATLGLCVTPATVAILRSVPAAKQGVASAVNDAVREVGAAIGIAVAGSLLATGYSRELGPAVEALPPPAREAAEASLAGALQVGAELGPAAAPAVAEAQAAFLSGLHGAMLASAIVTVVCAAAVAFIAPGRERSAVPPGVDVP</sequence>
<evidence type="ECO:0000256" key="2">
    <source>
        <dbReference type="ARBA" id="ARBA00022692"/>
    </source>
</evidence>
<feature type="transmembrane region" description="Helical" evidence="5">
    <location>
        <begin position="474"/>
        <end position="493"/>
    </location>
</feature>
<dbReference type="InterPro" id="IPR011701">
    <property type="entry name" value="MFS"/>
</dbReference>
<dbReference type="CDD" id="cd17321">
    <property type="entry name" value="MFS_MMR_MDR_like"/>
    <property type="match status" value="1"/>
</dbReference>
<protein>
    <submittedName>
        <fullName evidence="7">MFS transporter</fullName>
    </submittedName>
</protein>
<dbReference type="PANTHER" id="PTHR42718">
    <property type="entry name" value="MAJOR FACILITATOR SUPERFAMILY MULTIDRUG TRANSPORTER MFSC"/>
    <property type="match status" value="1"/>
</dbReference>
<feature type="domain" description="Major facilitator superfamily (MFS) profile" evidence="6">
    <location>
        <begin position="13"/>
        <end position="497"/>
    </location>
</feature>
<dbReference type="SUPFAM" id="SSF103473">
    <property type="entry name" value="MFS general substrate transporter"/>
    <property type="match status" value="1"/>
</dbReference>
<reference evidence="7 8" key="1">
    <citation type="journal article" date="2019" name="Int. J. Syst. Evol. Microbiol.">
        <title>The Global Catalogue of Microorganisms (GCM) 10K type strain sequencing project: providing services to taxonomists for standard genome sequencing and annotation.</title>
        <authorList>
            <consortium name="The Broad Institute Genomics Platform"/>
            <consortium name="The Broad Institute Genome Sequencing Center for Infectious Disease"/>
            <person name="Wu L."/>
            <person name="Ma J."/>
        </authorList>
    </citation>
    <scope>NUCLEOTIDE SEQUENCE [LARGE SCALE GENOMIC DNA]</scope>
    <source>
        <strain evidence="7 8">JCM 10671</strain>
    </source>
</reference>
<feature type="transmembrane region" description="Helical" evidence="5">
    <location>
        <begin position="198"/>
        <end position="217"/>
    </location>
</feature>
<dbReference type="PROSITE" id="PS50850">
    <property type="entry name" value="MFS"/>
    <property type="match status" value="1"/>
</dbReference>
<feature type="transmembrane region" description="Helical" evidence="5">
    <location>
        <begin position="402"/>
        <end position="420"/>
    </location>
</feature>
<feature type="transmembrane region" description="Helical" evidence="5">
    <location>
        <begin position="166"/>
        <end position="186"/>
    </location>
</feature>
<name>A0ABN1HA48_9ACTN</name>
<evidence type="ECO:0000256" key="5">
    <source>
        <dbReference type="SAM" id="Phobius"/>
    </source>
</evidence>
<evidence type="ECO:0000256" key="3">
    <source>
        <dbReference type="ARBA" id="ARBA00022989"/>
    </source>
</evidence>
<dbReference type="PRINTS" id="PR01036">
    <property type="entry name" value="TCRTETB"/>
</dbReference>
<feature type="transmembrane region" description="Helical" evidence="5">
    <location>
        <begin position="266"/>
        <end position="291"/>
    </location>
</feature>
<dbReference type="PANTHER" id="PTHR42718:SF42">
    <property type="entry name" value="EXPORT PROTEIN"/>
    <property type="match status" value="1"/>
</dbReference>
<dbReference type="RefSeq" id="WP_344608490.1">
    <property type="nucleotide sequence ID" value="NZ_BAAAHE010000045.1"/>
</dbReference>
<dbReference type="EMBL" id="BAAAHE010000045">
    <property type="protein sequence ID" value="GAA0633704.1"/>
    <property type="molecule type" value="Genomic_DNA"/>
</dbReference>
<feature type="transmembrane region" description="Helical" evidence="5">
    <location>
        <begin position="303"/>
        <end position="324"/>
    </location>
</feature>
<evidence type="ECO:0000256" key="4">
    <source>
        <dbReference type="ARBA" id="ARBA00023136"/>
    </source>
</evidence>
<organism evidence="7 8">
    <name type="scientific">Sporichthya brevicatena</name>
    <dbReference type="NCBI Taxonomy" id="171442"/>
    <lineage>
        <taxon>Bacteria</taxon>
        <taxon>Bacillati</taxon>
        <taxon>Actinomycetota</taxon>
        <taxon>Actinomycetes</taxon>
        <taxon>Sporichthyales</taxon>
        <taxon>Sporichthyaceae</taxon>
        <taxon>Sporichthya</taxon>
    </lineage>
</organism>
<feature type="transmembrane region" description="Helical" evidence="5">
    <location>
        <begin position="103"/>
        <end position="126"/>
    </location>
</feature>
<evidence type="ECO:0000259" key="6">
    <source>
        <dbReference type="PROSITE" id="PS50850"/>
    </source>
</evidence>
<gene>
    <name evidence="7" type="ORF">GCM10009547_42090</name>
</gene>
<proteinExistence type="predicted"/>
<dbReference type="Gene3D" id="1.20.1720.10">
    <property type="entry name" value="Multidrug resistance protein D"/>
    <property type="match status" value="1"/>
</dbReference>
<evidence type="ECO:0000313" key="7">
    <source>
        <dbReference type="EMBL" id="GAA0633704.1"/>
    </source>
</evidence>
<dbReference type="InterPro" id="IPR020846">
    <property type="entry name" value="MFS_dom"/>
</dbReference>
<feature type="transmembrane region" description="Helical" evidence="5">
    <location>
        <begin position="356"/>
        <end position="381"/>
    </location>
</feature>
<keyword evidence="4 5" id="KW-0472">Membrane</keyword>